<feature type="compositionally biased region" description="Pro residues" evidence="2">
    <location>
        <begin position="335"/>
        <end position="369"/>
    </location>
</feature>
<proteinExistence type="inferred from homology"/>
<dbReference type="EMBL" id="KV442078">
    <property type="protein sequence ID" value="OAQ25465.1"/>
    <property type="molecule type" value="Genomic_DNA"/>
</dbReference>
<dbReference type="SUPFAM" id="SSF50630">
    <property type="entry name" value="Acid proteases"/>
    <property type="match status" value="1"/>
</dbReference>
<dbReference type="InterPro" id="IPR021109">
    <property type="entry name" value="Peptidase_aspartic_dom_sf"/>
</dbReference>
<evidence type="ECO:0000259" key="4">
    <source>
        <dbReference type="PROSITE" id="PS51767"/>
    </source>
</evidence>
<evidence type="ECO:0000313" key="5">
    <source>
        <dbReference type="EMBL" id="OAQ25465.1"/>
    </source>
</evidence>
<feature type="region of interest" description="Disordered" evidence="2">
    <location>
        <begin position="334"/>
        <end position="387"/>
    </location>
</feature>
<feature type="region of interest" description="Disordered" evidence="2">
    <location>
        <begin position="95"/>
        <end position="114"/>
    </location>
</feature>
<dbReference type="PANTHER" id="PTHR47966">
    <property type="entry name" value="BETA-SITE APP-CLEAVING ENZYME, ISOFORM A-RELATED"/>
    <property type="match status" value="1"/>
</dbReference>
<dbReference type="PANTHER" id="PTHR47966:SF51">
    <property type="entry name" value="BETA-SITE APP-CLEAVING ENZYME, ISOFORM A-RELATED"/>
    <property type="match status" value="1"/>
</dbReference>
<dbReference type="GO" id="GO:0004190">
    <property type="term" value="F:aspartic-type endopeptidase activity"/>
    <property type="evidence" value="ECO:0007669"/>
    <property type="project" value="InterPro"/>
</dbReference>
<dbReference type="STRING" id="1314771.A0A197JJX7"/>
<keyword evidence="5" id="KW-0645">Protease</keyword>
<dbReference type="AlphaFoldDB" id="A0A197JJX7"/>
<evidence type="ECO:0000256" key="1">
    <source>
        <dbReference type="ARBA" id="ARBA00007447"/>
    </source>
</evidence>
<evidence type="ECO:0000256" key="2">
    <source>
        <dbReference type="SAM" id="MobiDB-lite"/>
    </source>
</evidence>
<dbReference type="GO" id="GO:0006508">
    <property type="term" value="P:proteolysis"/>
    <property type="evidence" value="ECO:0007669"/>
    <property type="project" value="UniProtKB-KW"/>
</dbReference>
<dbReference type="PROSITE" id="PS51767">
    <property type="entry name" value="PEPTIDASE_A1"/>
    <property type="match status" value="1"/>
</dbReference>
<protein>
    <submittedName>
        <fullName evidence="5">Acid protease</fullName>
    </submittedName>
</protein>
<evidence type="ECO:0000256" key="3">
    <source>
        <dbReference type="SAM" id="SignalP"/>
    </source>
</evidence>
<dbReference type="InterPro" id="IPR001461">
    <property type="entry name" value="Aspartic_peptidase_A1"/>
</dbReference>
<keyword evidence="6" id="KW-1185">Reference proteome</keyword>
<dbReference type="OrthoDB" id="771136at2759"/>
<feature type="domain" description="Peptidase A1" evidence="4">
    <location>
        <begin position="135"/>
        <end position="536"/>
    </location>
</feature>
<dbReference type="InterPro" id="IPR033121">
    <property type="entry name" value="PEPTIDASE_A1"/>
</dbReference>
<dbReference type="InterPro" id="IPR034164">
    <property type="entry name" value="Pepsin-like_dom"/>
</dbReference>
<accession>A0A197JJX7</accession>
<reference evidence="5 6" key="1">
    <citation type="submission" date="2016-05" db="EMBL/GenBank/DDBJ databases">
        <title>Genome sequencing reveals origins of a unique bacterial endosymbiosis in the earliest lineages of terrestrial Fungi.</title>
        <authorList>
            <consortium name="DOE Joint Genome Institute"/>
            <person name="Uehling J."/>
            <person name="Gryganskyi A."/>
            <person name="Hameed K."/>
            <person name="Tschaplinski T."/>
            <person name="Misztal P."/>
            <person name="Wu S."/>
            <person name="Desiro A."/>
            <person name="Vande Pol N."/>
            <person name="Du Z.-Y."/>
            <person name="Zienkiewicz A."/>
            <person name="Zienkiewicz K."/>
            <person name="Morin E."/>
            <person name="Tisserant E."/>
            <person name="Splivallo R."/>
            <person name="Hainaut M."/>
            <person name="Henrissat B."/>
            <person name="Ohm R."/>
            <person name="Kuo A."/>
            <person name="Yan J."/>
            <person name="Lipzen A."/>
            <person name="Nolan M."/>
            <person name="Labutti K."/>
            <person name="Barry K."/>
            <person name="Goldstein A."/>
            <person name="Labbe J."/>
            <person name="Schadt C."/>
            <person name="Tuskan G."/>
            <person name="Grigoriev I."/>
            <person name="Martin F."/>
            <person name="Vilgalys R."/>
            <person name="Bonito G."/>
        </authorList>
    </citation>
    <scope>NUCLEOTIDE SEQUENCE [LARGE SCALE GENOMIC DNA]</scope>
    <source>
        <strain evidence="5 6">AG-77</strain>
    </source>
</reference>
<comment type="similarity">
    <text evidence="1">Belongs to the peptidase A1 family.</text>
</comment>
<dbReference type="CDD" id="cd05471">
    <property type="entry name" value="pepsin_like"/>
    <property type="match status" value="1"/>
</dbReference>
<keyword evidence="5" id="KW-0378">Hydrolase</keyword>
<dbReference type="Gene3D" id="2.40.70.10">
    <property type="entry name" value="Acid Proteases"/>
    <property type="match status" value="2"/>
</dbReference>
<name>A0A197JJX7_9FUNG</name>
<feature type="chain" id="PRO_5008276016" evidence="3">
    <location>
        <begin position="20"/>
        <end position="541"/>
    </location>
</feature>
<organism evidence="5 6">
    <name type="scientific">Linnemannia elongata AG-77</name>
    <dbReference type="NCBI Taxonomy" id="1314771"/>
    <lineage>
        <taxon>Eukaryota</taxon>
        <taxon>Fungi</taxon>
        <taxon>Fungi incertae sedis</taxon>
        <taxon>Mucoromycota</taxon>
        <taxon>Mortierellomycotina</taxon>
        <taxon>Mortierellomycetes</taxon>
        <taxon>Mortierellales</taxon>
        <taxon>Mortierellaceae</taxon>
        <taxon>Linnemannia</taxon>
    </lineage>
</organism>
<keyword evidence="3" id="KW-0732">Signal</keyword>
<evidence type="ECO:0000313" key="6">
    <source>
        <dbReference type="Proteomes" id="UP000078512"/>
    </source>
</evidence>
<dbReference type="Pfam" id="PF00026">
    <property type="entry name" value="Asp"/>
    <property type="match status" value="1"/>
</dbReference>
<dbReference type="PRINTS" id="PR00792">
    <property type="entry name" value="PEPSIN"/>
</dbReference>
<sequence length="541" mass="58861">MKPSIIGCTLVTIISATTAANIHRVSIERLDRGVLPTIQESIQSTVQRLASRNPVLKPINRLKDTTSTCTDKGCIPSRIDPRQRQRLLSVVGVPKSFQRDDEDDDEGTFSISSRRSPQIDGERIVLQHNLQDVAYVGQVGIGSPPQYFHLEFSLTTADTWVTQLGANCTNPTPCPPKRRLFNPARSSTFELSPDLAWTTTATGTGIRSGWEGKNEARGKLRTDVVQVAGFVVDRQVVGVADTVLGFGEKSVDGVFGLGLHQLSAHGDATPVENLIATSDMKSEIGVWLGSSNTGGELSFGEADPLRYTGEMTYIDLPPEAVYWSVPVRSILINRKPPPPPPLQAPPKPGQPLTPTPAPAQPAKPTPPPVVSAKRDPKKSKKPNQQPSIIFDTSSDLILLPPNIAFKTHQYLHNFLFGWYSGYSYLSGAYTVSCSLDTDLWVDLGPAIPDVVGTSGISGGPPPGPGEEKLKGVKKRWFKIEAKDIVRGRVPVFGAFGVCFSGVQASQSEDDDWVFGTNWFMGNYMVFDHLKRRVGIAVSQRP</sequence>
<feature type="signal peptide" evidence="3">
    <location>
        <begin position="1"/>
        <end position="19"/>
    </location>
</feature>
<dbReference type="Proteomes" id="UP000078512">
    <property type="component" value="Unassembled WGS sequence"/>
</dbReference>
<gene>
    <name evidence="5" type="ORF">K457DRAFT_23086</name>
</gene>